<gene>
    <name evidence="2" type="ORF">TWF506_005650</name>
</gene>
<comment type="caution">
    <text evidence="2">The sequence shown here is derived from an EMBL/GenBank/DDBJ whole genome shotgun (WGS) entry which is preliminary data.</text>
</comment>
<proteinExistence type="predicted"/>
<sequence length="113" mass="12763">MYDGFSKPNVASQEISAVQTPFDISSKDENSTGIWGRFGTGEREGRKGETSRYSLFSGSRDQNLPKAIPIKAKCYACVYMRNVLCTVVKYRKQETEGKSRQKKSSKKISDTHR</sequence>
<keyword evidence="3" id="KW-1185">Reference proteome</keyword>
<protein>
    <submittedName>
        <fullName evidence="2">Uncharacterized protein</fullName>
    </submittedName>
</protein>
<feature type="region of interest" description="Disordered" evidence="1">
    <location>
        <begin position="92"/>
        <end position="113"/>
    </location>
</feature>
<evidence type="ECO:0000313" key="3">
    <source>
        <dbReference type="Proteomes" id="UP001307849"/>
    </source>
</evidence>
<name>A0AAN8RQ06_9PEZI</name>
<reference evidence="2 3" key="1">
    <citation type="submission" date="2019-10" db="EMBL/GenBank/DDBJ databases">
        <authorList>
            <person name="Palmer J.M."/>
        </authorList>
    </citation>
    <scope>NUCLEOTIDE SEQUENCE [LARGE SCALE GENOMIC DNA]</scope>
    <source>
        <strain evidence="2 3">TWF506</strain>
    </source>
</reference>
<dbReference type="EMBL" id="JAVHJM010000002">
    <property type="protein sequence ID" value="KAK6518503.1"/>
    <property type="molecule type" value="Genomic_DNA"/>
</dbReference>
<evidence type="ECO:0000256" key="1">
    <source>
        <dbReference type="SAM" id="MobiDB-lite"/>
    </source>
</evidence>
<feature type="compositionally biased region" description="Basic and acidic residues" evidence="1">
    <location>
        <begin position="40"/>
        <end position="50"/>
    </location>
</feature>
<dbReference type="Proteomes" id="UP001307849">
    <property type="component" value="Unassembled WGS sequence"/>
</dbReference>
<organism evidence="2 3">
    <name type="scientific">Arthrobotrys conoides</name>
    <dbReference type="NCBI Taxonomy" id="74498"/>
    <lineage>
        <taxon>Eukaryota</taxon>
        <taxon>Fungi</taxon>
        <taxon>Dikarya</taxon>
        <taxon>Ascomycota</taxon>
        <taxon>Pezizomycotina</taxon>
        <taxon>Orbiliomycetes</taxon>
        <taxon>Orbiliales</taxon>
        <taxon>Orbiliaceae</taxon>
        <taxon>Arthrobotrys</taxon>
    </lineage>
</organism>
<feature type="region of interest" description="Disordered" evidence="1">
    <location>
        <begin position="16"/>
        <end position="53"/>
    </location>
</feature>
<dbReference type="AlphaFoldDB" id="A0AAN8RQ06"/>
<evidence type="ECO:0000313" key="2">
    <source>
        <dbReference type="EMBL" id="KAK6518503.1"/>
    </source>
</evidence>
<accession>A0AAN8RQ06</accession>